<reference evidence="2 3" key="1">
    <citation type="journal article" date="2023" name="Plants (Basel)">
        <title>Bridging the Gap: Combining Genomics and Transcriptomics Approaches to Understand Stylosanthes scabra, an Orphan Legume from the Brazilian Caatinga.</title>
        <authorList>
            <person name="Ferreira-Neto J.R.C."/>
            <person name="da Silva M.D."/>
            <person name="Binneck E."/>
            <person name="de Melo N.F."/>
            <person name="da Silva R.H."/>
            <person name="de Melo A.L.T.M."/>
            <person name="Pandolfi V."/>
            <person name="Bustamante F.O."/>
            <person name="Brasileiro-Vidal A.C."/>
            <person name="Benko-Iseppon A.M."/>
        </authorList>
    </citation>
    <scope>NUCLEOTIDE SEQUENCE [LARGE SCALE GENOMIC DNA]</scope>
    <source>
        <tissue evidence="2">Leaves</tissue>
    </source>
</reference>
<gene>
    <name evidence="2" type="ORF">PIB30_106999</name>
</gene>
<dbReference type="Proteomes" id="UP001341840">
    <property type="component" value="Unassembled WGS sequence"/>
</dbReference>
<evidence type="ECO:0000313" key="2">
    <source>
        <dbReference type="EMBL" id="MED6214813.1"/>
    </source>
</evidence>
<dbReference type="EMBL" id="JASCZI010246058">
    <property type="protein sequence ID" value="MED6214813.1"/>
    <property type="molecule type" value="Genomic_DNA"/>
</dbReference>
<comment type="caution">
    <text evidence="2">The sequence shown here is derived from an EMBL/GenBank/DDBJ whole genome shotgun (WGS) entry which is preliminary data.</text>
</comment>
<feature type="compositionally biased region" description="Polar residues" evidence="1">
    <location>
        <begin position="73"/>
        <end position="84"/>
    </location>
</feature>
<accession>A0ABU6Z0E1</accession>
<feature type="region of interest" description="Disordered" evidence="1">
    <location>
        <begin position="53"/>
        <end position="84"/>
    </location>
</feature>
<feature type="non-terminal residue" evidence="2">
    <location>
        <position position="1"/>
    </location>
</feature>
<evidence type="ECO:0000256" key="1">
    <source>
        <dbReference type="SAM" id="MobiDB-lite"/>
    </source>
</evidence>
<organism evidence="2 3">
    <name type="scientific">Stylosanthes scabra</name>
    <dbReference type="NCBI Taxonomy" id="79078"/>
    <lineage>
        <taxon>Eukaryota</taxon>
        <taxon>Viridiplantae</taxon>
        <taxon>Streptophyta</taxon>
        <taxon>Embryophyta</taxon>
        <taxon>Tracheophyta</taxon>
        <taxon>Spermatophyta</taxon>
        <taxon>Magnoliopsida</taxon>
        <taxon>eudicotyledons</taxon>
        <taxon>Gunneridae</taxon>
        <taxon>Pentapetalae</taxon>
        <taxon>rosids</taxon>
        <taxon>fabids</taxon>
        <taxon>Fabales</taxon>
        <taxon>Fabaceae</taxon>
        <taxon>Papilionoideae</taxon>
        <taxon>50 kb inversion clade</taxon>
        <taxon>dalbergioids sensu lato</taxon>
        <taxon>Dalbergieae</taxon>
        <taxon>Pterocarpus clade</taxon>
        <taxon>Stylosanthes</taxon>
    </lineage>
</organism>
<evidence type="ECO:0000313" key="3">
    <source>
        <dbReference type="Proteomes" id="UP001341840"/>
    </source>
</evidence>
<protein>
    <submittedName>
        <fullName evidence="2">Uncharacterized protein</fullName>
    </submittedName>
</protein>
<sequence length="84" mass="8718">VQGHRAGVPSGAHGGAIRLLAQNAQKWACAGVPSGARGCAMIPECVPRATRARARTRQGTARLRRAREGATQGRVSTKLPSSFG</sequence>
<name>A0ABU6Z0E1_9FABA</name>
<keyword evidence="3" id="KW-1185">Reference proteome</keyword>
<proteinExistence type="predicted"/>